<dbReference type="Proteomes" id="UP000441389">
    <property type="component" value="Unassembled WGS sequence"/>
</dbReference>
<keyword evidence="1" id="KW-0285">Flavoprotein</keyword>
<dbReference type="SMART" id="SM00421">
    <property type="entry name" value="HTH_LUXR"/>
    <property type="match status" value="1"/>
</dbReference>
<evidence type="ECO:0000259" key="5">
    <source>
        <dbReference type="PROSITE" id="PS50112"/>
    </source>
</evidence>
<keyword evidence="3" id="KW-0157">Chromophore</keyword>
<dbReference type="PRINTS" id="PR00038">
    <property type="entry name" value="HTHLUXR"/>
</dbReference>
<dbReference type="AlphaFoldDB" id="A0A6I4IXT9"/>
<evidence type="ECO:0000256" key="3">
    <source>
        <dbReference type="ARBA" id="ARBA00022991"/>
    </source>
</evidence>
<proteinExistence type="predicted"/>
<dbReference type="SUPFAM" id="SSF46894">
    <property type="entry name" value="C-terminal effector domain of the bipartite response regulators"/>
    <property type="match status" value="1"/>
</dbReference>
<feature type="domain" description="PAC" evidence="6">
    <location>
        <begin position="80"/>
        <end position="132"/>
    </location>
</feature>
<dbReference type="CDD" id="cd00130">
    <property type="entry name" value="PAS"/>
    <property type="match status" value="1"/>
</dbReference>
<dbReference type="Pfam" id="PF13426">
    <property type="entry name" value="PAS_9"/>
    <property type="match status" value="1"/>
</dbReference>
<dbReference type="Pfam" id="PF00196">
    <property type="entry name" value="GerE"/>
    <property type="match status" value="1"/>
</dbReference>
<dbReference type="Gene3D" id="1.10.10.10">
    <property type="entry name" value="Winged helix-like DNA-binding domain superfamily/Winged helix DNA-binding domain"/>
    <property type="match status" value="1"/>
</dbReference>
<dbReference type="Gene3D" id="3.30.450.20">
    <property type="entry name" value="PAS domain"/>
    <property type="match status" value="1"/>
</dbReference>
<dbReference type="InterPro" id="IPR016032">
    <property type="entry name" value="Sig_transdc_resp-reg_C-effctor"/>
</dbReference>
<dbReference type="GO" id="GO:0003677">
    <property type="term" value="F:DNA binding"/>
    <property type="evidence" value="ECO:0007669"/>
    <property type="project" value="InterPro"/>
</dbReference>
<dbReference type="RefSeq" id="WP_157026006.1">
    <property type="nucleotide sequence ID" value="NZ_WQMS01000005.1"/>
</dbReference>
<accession>A0A6I4IXT9</accession>
<dbReference type="InterPro" id="IPR035965">
    <property type="entry name" value="PAS-like_dom_sf"/>
</dbReference>
<evidence type="ECO:0000256" key="1">
    <source>
        <dbReference type="ARBA" id="ARBA00022630"/>
    </source>
</evidence>
<name>A0A6I4IXT9_9SPHN</name>
<dbReference type="EMBL" id="WQMS01000005">
    <property type="protein sequence ID" value="MVO77010.1"/>
    <property type="molecule type" value="Genomic_DNA"/>
</dbReference>
<evidence type="ECO:0000256" key="2">
    <source>
        <dbReference type="ARBA" id="ARBA00022643"/>
    </source>
</evidence>
<evidence type="ECO:0000313" key="8">
    <source>
        <dbReference type="Proteomes" id="UP000441389"/>
    </source>
</evidence>
<dbReference type="PANTHER" id="PTHR47429">
    <property type="entry name" value="PROTEIN TWIN LOV 1"/>
    <property type="match status" value="1"/>
</dbReference>
<organism evidence="7 8">
    <name type="scientific">Sphingomonas horti</name>
    <dbReference type="NCBI Taxonomy" id="2682842"/>
    <lineage>
        <taxon>Bacteria</taxon>
        <taxon>Pseudomonadati</taxon>
        <taxon>Pseudomonadota</taxon>
        <taxon>Alphaproteobacteria</taxon>
        <taxon>Sphingomonadales</taxon>
        <taxon>Sphingomonadaceae</taxon>
        <taxon>Sphingomonas</taxon>
    </lineage>
</organism>
<dbReference type="InterPro" id="IPR036388">
    <property type="entry name" value="WH-like_DNA-bd_sf"/>
</dbReference>
<dbReference type="SMART" id="SM00091">
    <property type="entry name" value="PAS"/>
    <property type="match status" value="1"/>
</dbReference>
<dbReference type="GO" id="GO:0006355">
    <property type="term" value="P:regulation of DNA-templated transcription"/>
    <property type="evidence" value="ECO:0007669"/>
    <property type="project" value="InterPro"/>
</dbReference>
<dbReference type="InterPro" id="IPR000014">
    <property type="entry name" value="PAS"/>
</dbReference>
<keyword evidence="2" id="KW-0288">FMN</keyword>
<dbReference type="NCBIfam" id="TIGR00229">
    <property type="entry name" value="sensory_box"/>
    <property type="match status" value="1"/>
</dbReference>
<comment type="caution">
    <text evidence="7">The sequence shown here is derived from an EMBL/GenBank/DDBJ whole genome shotgun (WGS) entry which is preliminary data.</text>
</comment>
<dbReference type="SUPFAM" id="SSF55785">
    <property type="entry name" value="PYP-like sensor domain (PAS domain)"/>
    <property type="match status" value="1"/>
</dbReference>
<feature type="domain" description="HTH luxR-type" evidence="4">
    <location>
        <begin position="134"/>
        <end position="199"/>
    </location>
</feature>
<evidence type="ECO:0000259" key="6">
    <source>
        <dbReference type="PROSITE" id="PS50113"/>
    </source>
</evidence>
<protein>
    <submittedName>
        <fullName evidence="7">PAS domain-containing protein</fullName>
    </submittedName>
</protein>
<gene>
    <name evidence="7" type="ORF">GON01_03535</name>
</gene>
<keyword evidence="8" id="KW-1185">Reference proteome</keyword>
<reference evidence="7 8" key="1">
    <citation type="submission" date="2019-12" db="EMBL/GenBank/DDBJ databases">
        <authorList>
            <person name="Huq M.A."/>
        </authorList>
    </citation>
    <scope>NUCLEOTIDE SEQUENCE [LARGE SCALE GENOMIC DNA]</scope>
    <source>
        <strain evidence="7 8">MAH-20</strain>
    </source>
</reference>
<evidence type="ECO:0000313" key="7">
    <source>
        <dbReference type="EMBL" id="MVO77010.1"/>
    </source>
</evidence>
<dbReference type="InterPro" id="IPR000792">
    <property type="entry name" value="Tscrpt_reg_LuxR_C"/>
</dbReference>
<dbReference type="PROSITE" id="PS50112">
    <property type="entry name" value="PAS"/>
    <property type="match status" value="1"/>
</dbReference>
<dbReference type="PROSITE" id="PS50043">
    <property type="entry name" value="HTH_LUXR_2"/>
    <property type="match status" value="1"/>
</dbReference>
<evidence type="ECO:0000259" key="4">
    <source>
        <dbReference type="PROSITE" id="PS50043"/>
    </source>
</evidence>
<feature type="domain" description="PAS" evidence="5">
    <location>
        <begin position="28"/>
        <end position="77"/>
    </location>
</feature>
<dbReference type="InterPro" id="IPR000700">
    <property type="entry name" value="PAS-assoc_C"/>
</dbReference>
<dbReference type="PROSITE" id="PS50113">
    <property type="entry name" value="PAC"/>
    <property type="match status" value="1"/>
</dbReference>
<dbReference type="PANTHER" id="PTHR47429:SF2">
    <property type="entry name" value="PROTEIN TWIN LOV 1"/>
    <property type="match status" value="1"/>
</dbReference>
<dbReference type="CDD" id="cd06170">
    <property type="entry name" value="LuxR_C_like"/>
    <property type="match status" value="1"/>
</dbReference>
<sequence>MSATESQPPFSIDKTPLATVITNPRLSDNPIVSVNDAFCSLTGYSPDEVLGRNCRFLCGQGTEPAVRRILREAVAEARHVLAEVTNYRKDGSAFLNAVMIAPLLDSAGAVAWFVGSQMDVSDARAGMSARKRAAGSLVARLTVRQREVLEFMVAGYRNKQIAGFLEISEKTVKMHRKGLLTNLGALTSADAIRLAVEAGVEPRRSGPEDARG</sequence>